<name>A0ABU4RF70_9FLAO</name>
<feature type="domain" description="Carbohydrate-binding" evidence="2">
    <location>
        <begin position="58"/>
        <end position="174"/>
    </location>
</feature>
<accession>A0ABU4RF70</accession>
<evidence type="ECO:0000259" key="2">
    <source>
        <dbReference type="Pfam" id="PF06452"/>
    </source>
</evidence>
<evidence type="ECO:0000313" key="4">
    <source>
        <dbReference type="Proteomes" id="UP001273350"/>
    </source>
</evidence>
<dbReference type="InterPro" id="IPR010502">
    <property type="entry name" value="Carb-bd_dom_fam9"/>
</dbReference>
<proteinExistence type="predicted"/>
<keyword evidence="4" id="KW-1185">Reference proteome</keyword>
<dbReference type="Gene3D" id="2.60.40.1190">
    <property type="match status" value="1"/>
</dbReference>
<dbReference type="EMBL" id="JAWXVI010000004">
    <property type="protein sequence ID" value="MDX6189136.1"/>
    <property type="molecule type" value="Genomic_DNA"/>
</dbReference>
<sequence>MKSNLILFVLCLVFSVTAGAQTIPIHKTKGKISIDGDLADWKTPFKGPFVIHNSGGKATQQTTVSFAWDDENLYVAYRSQDAKIVGSKKQNDSQIFNSDDLVEIFIDPDGDRQNYLEIGVNAFSTHYDMLIKCISPGCGGWNTSISFNLSGMQAVSKINPKGFSTEIKIPFSGLKNIPNGNFNKPKIGTKWKGNAFRIDYGNTTEYLALQPYKNPVFGFHKPEEFAVLEFVE</sequence>
<organism evidence="3 4">
    <name type="scientific">Flavobacterium cupriresistens</name>
    <dbReference type="NCBI Taxonomy" id="2893885"/>
    <lineage>
        <taxon>Bacteria</taxon>
        <taxon>Pseudomonadati</taxon>
        <taxon>Bacteroidota</taxon>
        <taxon>Flavobacteriia</taxon>
        <taxon>Flavobacteriales</taxon>
        <taxon>Flavobacteriaceae</taxon>
        <taxon>Flavobacterium</taxon>
    </lineage>
</organism>
<dbReference type="Pfam" id="PF06452">
    <property type="entry name" value="CBM9_1"/>
    <property type="match status" value="1"/>
</dbReference>
<protein>
    <submittedName>
        <fullName evidence="3">Carbohydrate-binding family 9-like protein</fullName>
    </submittedName>
</protein>
<dbReference type="RefSeq" id="WP_230001893.1">
    <property type="nucleotide sequence ID" value="NZ_CP087134.1"/>
</dbReference>
<evidence type="ECO:0000256" key="1">
    <source>
        <dbReference type="SAM" id="SignalP"/>
    </source>
</evidence>
<keyword evidence="1" id="KW-0732">Signal</keyword>
<reference evidence="3 4" key="1">
    <citation type="submission" date="2023-11" db="EMBL/GenBank/DDBJ databases">
        <title>Unpublished Manusciprt.</title>
        <authorList>
            <person name="Saticioglu I.B."/>
            <person name="Ay H."/>
            <person name="Ajmi N."/>
            <person name="Altun S."/>
            <person name="Duman M."/>
        </authorList>
    </citation>
    <scope>NUCLEOTIDE SEQUENCE [LARGE SCALE GENOMIC DNA]</scope>
    <source>
        <strain evidence="3 4">Fl-318</strain>
    </source>
</reference>
<dbReference type="CDD" id="cd09620">
    <property type="entry name" value="CBM9_like_3"/>
    <property type="match status" value="1"/>
</dbReference>
<feature type="chain" id="PRO_5046629684" evidence="1">
    <location>
        <begin position="21"/>
        <end position="232"/>
    </location>
</feature>
<dbReference type="SUPFAM" id="SSF49344">
    <property type="entry name" value="CBD9-like"/>
    <property type="match status" value="1"/>
</dbReference>
<comment type="caution">
    <text evidence="3">The sequence shown here is derived from an EMBL/GenBank/DDBJ whole genome shotgun (WGS) entry which is preliminary data.</text>
</comment>
<evidence type="ECO:0000313" key="3">
    <source>
        <dbReference type="EMBL" id="MDX6189136.1"/>
    </source>
</evidence>
<dbReference type="Proteomes" id="UP001273350">
    <property type="component" value="Unassembled WGS sequence"/>
</dbReference>
<gene>
    <name evidence="3" type="ORF">SGQ83_07250</name>
</gene>
<feature type="signal peptide" evidence="1">
    <location>
        <begin position="1"/>
        <end position="20"/>
    </location>
</feature>